<dbReference type="InterPro" id="IPR002346">
    <property type="entry name" value="Mopterin_DH_FAD-bd"/>
</dbReference>
<dbReference type="EMBL" id="JALKCH010000006">
    <property type="protein sequence ID" value="MCK0197307.1"/>
    <property type="molecule type" value="Genomic_DNA"/>
</dbReference>
<dbReference type="InterPro" id="IPR036318">
    <property type="entry name" value="FAD-bd_PCMH-like_sf"/>
</dbReference>
<reference evidence="5 6" key="1">
    <citation type="submission" date="2022-04" db="EMBL/GenBank/DDBJ databases">
        <authorList>
            <person name="Grouzdev D.S."/>
            <person name="Pantiukh K.S."/>
            <person name="Krutkina M.S."/>
        </authorList>
    </citation>
    <scope>NUCLEOTIDE SEQUENCE [LARGE SCALE GENOMIC DNA]</scope>
    <source>
        <strain evidence="5 6">6x-1</strain>
    </source>
</reference>
<dbReference type="InterPro" id="IPR016167">
    <property type="entry name" value="FAD-bd_PCMH_sub1"/>
</dbReference>
<dbReference type="Proteomes" id="UP001203284">
    <property type="component" value="Unassembled WGS sequence"/>
</dbReference>
<dbReference type="InterPro" id="IPR016169">
    <property type="entry name" value="FAD-bd_PCMH_sub2"/>
</dbReference>
<accession>A0ABT0DBG4</accession>
<dbReference type="SUPFAM" id="SSF56176">
    <property type="entry name" value="FAD-binding/transporter-associated domain-like"/>
    <property type="match status" value="1"/>
</dbReference>
<evidence type="ECO:0000256" key="2">
    <source>
        <dbReference type="ARBA" id="ARBA00022827"/>
    </source>
</evidence>
<dbReference type="PANTHER" id="PTHR42659">
    <property type="entry name" value="XANTHINE DEHYDROGENASE SUBUNIT C-RELATED"/>
    <property type="match status" value="1"/>
</dbReference>
<keyword evidence="2" id="KW-0274">FAD</keyword>
<organism evidence="5 6">
    <name type="scientific">Ancylobacter crimeensis</name>
    <dbReference type="NCBI Taxonomy" id="2579147"/>
    <lineage>
        <taxon>Bacteria</taxon>
        <taxon>Pseudomonadati</taxon>
        <taxon>Pseudomonadota</taxon>
        <taxon>Alphaproteobacteria</taxon>
        <taxon>Hyphomicrobiales</taxon>
        <taxon>Xanthobacteraceae</taxon>
        <taxon>Ancylobacter</taxon>
    </lineage>
</organism>
<dbReference type="InterPro" id="IPR016166">
    <property type="entry name" value="FAD-bd_PCMH"/>
</dbReference>
<evidence type="ECO:0000256" key="1">
    <source>
        <dbReference type="ARBA" id="ARBA00022630"/>
    </source>
</evidence>
<evidence type="ECO:0000259" key="4">
    <source>
        <dbReference type="PROSITE" id="PS51387"/>
    </source>
</evidence>
<protein>
    <submittedName>
        <fullName evidence="5">FAD binding domain-containing protein</fullName>
    </submittedName>
</protein>
<dbReference type="Gene3D" id="3.30.43.10">
    <property type="entry name" value="Uridine Diphospho-n-acetylenolpyruvylglucosamine Reductase, domain 2"/>
    <property type="match status" value="1"/>
</dbReference>
<dbReference type="PANTHER" id="PTHR42659:SF2">
    <property type="entry name" value="XANTHINE DEHYDROGENASE SUBUNIT C-RELATED"/>
    <property type="match status" value="1"/>
</dbReference>
<gene>
    <name evidence="5" type="ORF">MWN34_10325</name>
</gene>
<proteinExistence type="predicted"/>
<evidence type="ECO:0000256" key="3">
    <source>
        <dbReference type="ARBA" id="ARBA00023002"/>
    </source>
</evidence>
<dbReference type="Pfam" id="PF00941">
    <property type="entry name" value="FAD_binding_5"/>
    <property type="match status" value="1"/>
</dbReference>
<name>A0ABT0DBG4_9HYPH</name>
<keyword evidence="6" id="KW-1185">Reference proteome</keyword>
<sequence>MKAARFDYHRPADLTAALTGLGAAGGKPLSGGQSLGPMLNLRLARPAALVDVGRLAELRRVEERADGVLYGAAITHAEIEDGAVPDPTGGILPAIASGIAYRAVRNRGTMGGSLAHADPAADWPTTLAALGAIIHLTALTGPRESRVPDLIRGAFDTTLEEGEIISGIFVPRLSPDARWGYRKSCRKVGEFAEAMAAVLIDPPRNIARLVIGATETRHLVLEGRDIEDSAVLDAALAGIGIAADPARARLFRAVVADALSAAQTSHVSA</sequence>
<feature type="domain" description="FAD-binding PCMH-type" evidence="4">
    <location>
        <begin position="1"/>
        <end position="175"/>
    </location>
</feature>
<keyword evidence="3" id="KW-0560">Oxidoreductase</keyword>
<dbReference type="RefSeq" id="WP_247028998.1">
    <property type="nucleotide sequence ID" value="NZ_JALKCH010000006.1"/>
</dbReference>
<comment type="caution">
    <text evidence="5">The sequence shown here is derived from an EMBL/GenBank/DDBJ whole genome shotgun (WGS) entry which is preliminary data.</text>
</comment>
<dbReference type="PROSITE" id="PS51387">
    <property type="entry name" value="FAD_PCMH"/>
    <property type="match status" value="1"/>
</dbReference>
<dbReference type="Gene3D" id="3.30.465.10">
    <property type="match status" value="1"/>
</dbReference>
<dbReference type="InterPro" id="IPR051312">
    <property type="entry name" value="Diverse_Substr_Oxidored"/>
</dbReference>
<keyword evidence="1" id="KW-0285">Flavoprotein</keyword>
<evidence type="ECO:0000313" key="6">
    <source>
        <dbReference type="Proteomes" id="UP001203284"/>
    </source>
</evidence>
<evidence type="ECO:0000313" key="5">
    <source>
        <dbReference type="EMBL" id="MCK0197307.1"/>
    </source>
</evidence>